<dbReference type="GO" id="GO:0003690">
    <property type="term" value="F:double-stranded DNA binding"/>
    <property type="evidence" value="ECO:0007669"/>
    <property type="project" value="TreeGrafter"/>
</dbReference>
<dbReference type="EMBL" id="KK583191">
    <property type="protein sequence ID" value="KDO34384.1"/>
    <property type="molecule type" value="Genomic_DNA"/>
</dbReference>
<dbReference type="OMA" id="IHCQGHN"/>
<evidence type="ECO:0000313" key="4">
    <source>
        <dbReference type="Proteomes" id="UP000030745"/>
    </source>
</evidence>
<name>A0A067CUJ7_SAPPC</name>
<feature type="region of interest" description="Disordered" evidence="1">
    <location>
        <begin position="352"/>
        <end position="396"/>
    </location>
</feature>
<dbReference type="GO" id="GO:0000400">
    <property type="term" value="F:four-way junction DNA binding"/>
    <property type="evidence" value="ECO:0007669"/>
    <property type="project" value="TreeGrafter"/>
</dbReference>
<dbReference type="STRING" id="695850.A0A067CUJ7"/>
<evidence type="ECO:0000313" key="3">
    <source>
        <dbReference type="EMBL" id="KDO34384.1"/>
    </source>
</evidence>
<dbReference type="GO" id="GO:0140664">
    <property type="term" value="F:ATP-dependent DNA damage sensor activity"/>
    <property type="evidence" value="ECO:0007669"/>
    <property type="project" value="InterPro"/>
</dbReference>
<dbReference type="Proteomes" id="UP000030745">
    <property type="component" value="Unassembled WGS sequence"/>
</dbReference>
<feature type="compositionally biased region" description="Low complexity" evidence="1">
    <location>
        <begin position="382"/>
        <end position="396"/>
    </location>
</feature>
<evidence type="ECO:0000256" key="1">
    <source>
        <dbReference type="SAM" id="MobiDB-lite"/>
    </source>
</evidence>
<feature type="domain" description="RecA family profile 1" evidence="2">
    <location>
        <begin position="74"/>
        <end position="251"/>
    </location>
</feature>
<dbReference type="AlphaFoldDB" id="A0A067CUJ7"/>
<sequence length="420" mass="45281">MLRHVLAQEGVAATALEAKGIRSFKRLVQVSEMEVAQILDVSTTELEHLVARIALRSCPKPTLAFDMFMSSVNSPSSLRTTLAELDKGMYGGLPCGAITELAGVSGIGKSQFCMQLAVLCAIEFPDTTILYFNSGQNVSAKRICEMARARLSPMAYTTEAALCAKVSSIAQHIRLVPVSTLDELQTHLDGLAADLTGSCKMILVDSLASLAQESGLEMSLAKRQMLLMNVASNLKYLAAAYEAFVVVTNHATTKHHDGAPAYSHPALGVAWAHSITIRIILERTTSFSRTLTILKSSMSPHISFPFEIQRQGLVMLATTRDDDGDADEDAFDEDMLSWADLPVVDDHGTLLASQSQRSLGDEDEDKDEDEDGDMAAVKPSETAATSNAASRSNVSVMDTMFDIVPDSDEDGDAWASVPGW</sequence>
<dbReference type="PROSITE" id="PS50162">
    <property type="entry name" value="RECA_2"/>
    <property type="match status" value="1"/>
</dbReference>
<dbReference type="GO" id="GO:0005657">
    <property type="term" value="C:replication fork"/>
    <property type="evidence" value="ECO:0007669"/>
    <property type="project" value="TreeGrafter"/>
</dbReference>
<gene>
    <name evidence="3" type="ORF">SPRG_01520</name>
</gene>
<dbReference type="GO" id="GO:0005524">
    <property type="term" value="F:ATP binding"/>
    <property type="evidence" value="ECO:0007669"/>
    <property type="project" value="InterPro"/>
</dbReference>
<organism evidence="3 4">
    <name type="scientific">Saprolegnia parasitica (strain CBS 223.65)</name>
    <dbReference type="NCBI Taxonomy" id="695850"/>
    <lineage>
        <taxon>Eukaryota</taxon>
        <taxon>Sar</taxon>
        <taxon>Stramenopiles</taxon>
        <taxon>Oomycota</taxon>
        <taxon>Saprolegniomycetes</taxon>
        <taxon>Saprolegniales</taxon>
        <taxon>Saprolegniaceae</taxon>
        <taxon>Saprolegnia</taxon>
    </lineage>
</organism>
<dbReference type="GO" id="GO:0000724">
    <property type="term" value="P:double-strand break repair via homologous recombination"/>
    <property type="evidence" value="ECO:0007669"/>
    <property type="project" value="InterPro"/>
</dbReference>
<reference evidence="3 4" key="1">
    <citation type="journal article" date="2013" name="PLoS Genet.">
        <title>Distinctive expansion of potential virulence genes in the genome of the oomycete fish pathogen Saprolegnia parasitica.</title>
        <authorList>
            <person name="Jiang R.H."/>
            <person name="de Bruijn I."/>
            <person name="Haas B.J."/>
            <person name="Belmonte R."/>
            <person name="Lobach L."/>
            <person name="Christie J."/>
            <person name="van den Ackerveken G."/>
            <person name="Bottin A."/>
            <person name="Bulone V."/>
            <person name="Diaz-Moreno S.M."/>
            <person name="Dumas B."/>
            <person name="Fan L."/>
            <person name="Gaulin E."/>
            <person name="Govers F."/>
            <person name="Grenville-Briggs L.J."/>
            <person name="Horner N.R."/>
            <person name="Levin J.Z."/>
            <person name="Mammella M."/>
            <person name="Meijer H.J."/>
            <person name="Morris P."/>
            <person name="Nusbaum C."/>
            <person name="Oome S."/>
            <person name="Phillips A.J."/>
            <person name="van Rooyen D."/>
            <person name="Rzeszutek E."/>
            <person name="Saraiva M."/>
            <person name="Secombes C.J."/>
            <person name="Seidl M.F."/>
            <person name="Snel B."/>
            <person name="Stassen J.H."/>
            <person name="Sykes S."/>
            <person name="Tripathy S."/>
            <person name="van den Berg H."/>
            <person name="Vega-Arreguin J.C."/>
            <person name="Wawra S."/>
            <person name="Young S.K."/>
            <person name="Zeng Q."/>
            <person name="Dieguez-Uribeondo J."/>
            <person name="Russ C."/>
            <person name="Tyler B.M."/>
            <person name="van West P."/>
        </authorList>
    </citation>
    <scope>NUCLEOTIDE SEQUENCE [LARGE SCALE GENOMIC DNA]</scope>
    <source>
        <strain evidence="3 4">CBS 223.65</strain>
    </source>
</reference>
<dbReference type="InterPro" id="IPR027417">
    <property type="entry name" value="P-loop_NTPase"/>
</dbReference>
<dbReference type="VEuPathDB" id="FungiDB:SPRG_01520"/>
<dbReference type="Pfam" id="PF08423">
    <property type="entry name" value="Rad51"/>
    <property type="match status" value="1"/>
</dbReference>
<proteinExistence type="predicted"/>
<keyword evidence="4" id="KW-1185">Reference proteome</keyword>
<dbReference type="InterPro" id="IPR020588">
    <property type="entry name" value="RecA_ATP-bd"/>
</dbReference>
<accession>A0A067CUJ7</accession>
<dbReference type="InterPro" id="IPR013632">
    <property type="entry name" value="Rad51_C"/>
</dbReference>
<dbReference type="InterPro" id="IPR030548">
    <property type="entry name" value="RAD51B"/>
</dbReference>
<dbReference type="OrthoDB" id="5957327at2759"/>
<dbReference type="SUPFAM" id="SSF52540">
    <property type="entry name" value="P-loop containing nucleoside triphosphate hydrolases"/>
    <property type="match status" value="1"/>
</dbReference>
<dbReference type="GO" id="GO:0003697">
    <property type="term" value="F:single-stranded DNA binding"/>
    <property type="evidence" value="ECO:0007669"/>
    <property type="project" value="TreeGrafter"/>
</dbReference>
<protein>
    <recommendedName>
        <fullName evidence="2">RecA family profile 1 domain-containing protein</fullName>
    </recommendedName>
</protein>
<dbReference type="RefSeq" id="XP_012195120.1">
    <property type="nucleotide sequence ID" value="XM_012339730.1"/>
</dbReference>
<dbReference type="KEGG" id="spar:SPRG_01520"/>
<dbReference type="PANTHER" id="PTHR46456">
    <property type="entry name" value="DNA REPAIR PROTEIN RAD51 HOMOLOG 2"/>
    <property type="match status" value="1"/>
</dbReference>
<feature type="compositionally biased region" description="Acidic residues" evidence="1">
    <location>
        <begin position="361"/>
        <end position="373"/>
    </location>
</feature>
<evidence type="ECO:0000259" key="2">
    <source>
        <dbReference type="PROSITE" id="PS50162"/>
    </source>
</evidence>
<dbReference type="GeneID" id="24124106"/>
<dbReference type="PANTHER" id="PTHR46456:SF1">
    <property type="entry name" value="DNA REPAIR PROTEIN RAD51 HOMOLOG 2"/>
    <property type="match status" value="1"/>
</dbReference>
<dbReference type="GO" id="GO:0033063">
    <property type="term" value="C:Rad51B-Rad51C-Rad51D-XRCC2 complex"/>
    <property type="evidence" value="ECO:0007669"/>
    <property type="project" value="InterPro"/>
</dbReference>
<dbReference type="Gene3D" id="3.40.50.300">
    <property type="entry name" value="P-loop containing nucleotide triphosphate hydrolases"/>
    <property type="match status" value="1"/>
</dbReference>